<accession>A0ABW0PG53</accession>
<organism evidence="1 2">
    <name type="scientific">Massilia jejuensis</name>
    <dbReference type="NCBI Taxonomy" id="648894"/>
    <lineage>
        <taxon>Bacteria</taxon>
        <taxon>Pseudomonadati</taxon>
        <taxon>Pseudomonadota</taxon>
        <taxon>Betaproteobacteria</taxon>
        <taxon>Burkholderiales</taxon>
        <taxon>Oxalobacteraceae</taxon>
        <taxon>Telluria group</taxon>
        <taxon>Massilia</taxon>
    </lineage>
</organism>
<proteinExistence type="predicted"/>
<protein>
    <submittedName>
        <fullName evidence="1">Uncharacterized protein</fullName>
    </submittedName>
</protein>
<evidence type="ECO:0000313" key="1">
    <source>
        <dbReference type="EMBL" id="MFC5511016.1"/>
    </source>
</evidence>
<dbReference type="RefSeq" id="WP_379719124.1">
    <property type="nucleotide sequence ID" value="NZ_JBHSMS010000026.1"/>
</dbReference>
<keyword evidence="2" id="KW-1185">Reference proteome</keyword>
<evidence type="ECO:0000313" key="2">
    <source>
        <dbReference type="Proteomes" id="UP001596031"/>
    </source>
</evidence>
<dbReference type="EMBL" id="JBHSMS010000026">
    <property type="protein sequence ID" value="MFC5511016.1"/>
    <property type="molecule type" value="Genomic_DNA"/>
</dbReference>
<comment type="caution">
    <text evidence="1">The sequence shown here is derived from an EMBL/GenBank/DDBJ whole genome shotgun (WGS) entry which is preliminary data.</text>
</comment>
<reference evidence="2" key="1">
    <citation type="journal article" date="2019" name="Int. J. Syst. Evol. Microbiol.">
        <title>The Global Catalogue of Microorganisms (GCM) 10K type strain sequencing project: providing services to taxonomists for standard genome sequencing and annotation.</title>
        <authorList>
            <consortium name="The Broad Institute Genomics Platform"/>
            <consortium name="The Broad Institute Genome Sequencing Center for Infectious Disease"/>
            <person name="Wu L."/>
            <person name="Ma J."/>
        </authorList>
    </citation>
    <scope>NUCLEOTIDE SEQUENCE [LARGE SCALE GENOMIC DNA]</scope>
    <source>
        <strain evidence="2">CCUG 38813</strain>
    </source>
</reference>
<name>A0ABW0PG53_9BURK</name>
<dbReference type="Proteomes" id="UP001596031">
    <property type="component" value="Unassembled WGS sequence"/>
</dbReference>
<gene>
    <name evidence="1" type="ORF">ACFPOU_07745</name>
</gene>
<sequence length="193" mass="21252">MQTDVIAQFDRAMDLYMSARFGGDNAWRVACHRAAKIAAAALAEIVPSVPIKAVLVELLAYMDGGTSFVHIGWRNDPEQIPGSIPMHWAVQIGDDLYDPCFWQLSTKKTPLRLPREPYFFAPDWFARARSGRATDAEGVTWCVDSGSPGLNIGYLVRGDELPSRVRAQLMSRDTVRVHAGLVRAAYAATMVAA</sequence>